<dbReference type="Pfam" id="PF01882">
    <property type="entry name" value="DUF58"/>
    <property type="match status" value="1"/>
</dbReference>
<organism evidence="2 3">
    <name type="scientific">Arthrobacter silviterrae</name>
    <dbReference type="NCBI Taxonomy" id="2026658"/>
    <lineage>
        <taxon>Bacteria</taxon>
        <taxon>Bacillati</taxon>
        <taxon>Actinomycetota</taxon>
        <taxon>Actinomycetes</taxon>
        <taxon>Micrococcales</taxon>
        <taxon>Micrococcaceae</taxon>
        <taxon>Arthrobacter</taxon>
    </lineage>
</organism>
<evidence type="ECO:0000313" key="2">
    <source>
        <dbReference type="EMBL" id="NGN82452.1"/>
    </source>
</evidence>
<dbReference type="PANTHER" id="PTHR33608:SF6">
    <property type="entry name" value="BLL2464 PROTEIN"/>
    <property type="match status" value="1"/>
</dbReference>
<evidence type="ECO:0000259" key="1">
    <source>
        <dbReference type="Pfam" id="PF01882"/>
    </source>
</evidence>
<name>A0ABX0D6H6_9MICC</name>
<dbReference type="RefSeq" id="WP_165180552.1">
    <property type="nucleotide sequence ID" value="NZ_JAAKZI010000003.1"/>
</dbReference>
<sequence length="294" mass="31979">MPSLLKSVKSRMYIFAHRKARGLLEGEYASIFHGRSLDFEDLRTYVPGDEVRDIDWKATARVGTPLVKRHKATRRQQLLFVVDTGRNMAAIARGGETKKDIAVMAMGILGSLALNHGDQVALVHGDPRGTHALPAQGTERHLEGLLQRVDAAATLGAGESRLAGQLEYAAARFKRRMLLVVLADEVAVDARITKVMRRLAAQHEILWVQIDDAELAGAEAAARASYDVAGMGPVLTVLAADLELARDYARDAAARAEALTGLLVSRGIAMARIGHTGQVVQSLFALLERHRRAQ</sequence>
<proteinExistence type="predicted"/>
<dbReference type="PANTHER" id="PTHR33608">
    <property type="entry name" value="BLL2464 PROTEIN"/>
    <property type="match status" value="1"/>
</dbReference>
<dbReference type="EMBL" id="JAAKZI010000003">
    <property type="protein sequence ID" value="NGN82452.1"/>
    <property type="molecule type" value="Genomic_DNA"/>
</dbReference>
<gene>
    <name evidence="2" type="ORF">G6N77_03110</name>
</gene>
<evidence type="ECO:0000313" key="3">
    <source>
        <dbReference type="Proteomes" id="UP000479226"/>
    </source>
</evidence>
<keyword evidence="3" id="KW-1185">Reference proteome</keyword>
<accession>A0ABX0D6H6</accession>
<comment type="caution">
    <text evidence="2">The sequence shown here is derived from an EMBL/GenBank/DDBJ whole genome shotgun (WGS) entry which is preliminary data.</text>
</comment>
<feature type="domain" description="DUF58" evidence="1">
    <location>
        <begin position="41"/>
        <end position="214"/>
    </location>
</feature>
<dbReference type="InterPro" id="IPR002881">
    <property type="entry name" value="DUF58"/>
</dbReference>
<dbReference type="Proteomes" id="UP000479226">
    <property type="component" value="Unassembled WGS sequence"/>
</dbReference>
<protein>
    <submittedName>
        <fullName evidence="2">DUF58 domain-containing protein</fullName>
    </submittedName>
</protein>
<reference evidence="2 3" key="1">
    <citation type="submission" date="2020-02" db="EMBL/GenBank/DDBJ databases">
        <title>Genome sequence of the type strain DSM 27180 of Arthrobacter silviterrae.</title>
        <authorList>
            <person name="Gao J."/>
            <person name="Sun J."/>
        </authorList>
    </citation>
    <scope>NUCLEOTIDE SEQUENCE [LARGE SCALE GENOMIC DNA]</scope>
    <source>
        <strain evidence="2 3">DSM 27180</strain>
    </source>
</reference>